<dbReference type="Proteomes" id="UP000789860">
    <property type="component" value="Unassembled WGS sequence"/>
</dbReference>
<protein>
    <submittedName>
        <fullName evidence="1">7743_t:CDS:1</fullName>
    </submittedName>
</protein>
<proteinExistence type="predicted"/>
<comment type="caution">
    <text evidence="1">The sequence shown here is derived from an EMBL/GenBank/DDBJ whole genome shotgun (WGS) entry which is preliminary data.</text>
</comment>
<evidence type="ECO:0000313" key="2">
    <source>
        <dbReference type="Proteomes" id="UP000789860"/>
    </source>
</evidence>
<name>A0ACA9N4I9_9GLOM</name>
<dbReference type="EMBL" id="CAJVPM010020303">
    <property type="protein sequence ID" value="CAG8634321.1"/>
    <property type="molecule type" value="Genomic_DNA"/>
</dbReference>
<keyword evidence="2" id="KW-1185">Reference proteome</keyword>
<feature type="non-terminal residue" evidence="1">
    <location>
        <position position="109"/>
    </location>
</feature>
<evidence type="ECO:0000313" key="1">
    <source>
        <dbReference type="EMBL" id="CAG8634321.1"/>
    </source>
</evidence>
<sequence length="109" mass="11414">MWSGPPSLLTTTVNVNVNFISNPPPNTPSTTPVSPPRASPPTHVLPALSRVPCHGSHDHRYPLNIPLPPSAVPSPPPHNIANSVDVVARAGHAFTPPPPQPPPLSPCHP</sequence>
<gene>
    <name evidence="1" type="ORF">SCALOS_LOCUS8085</name>
</gene>
<organism evidence="1 2">
    <name type="scientific">Scutellospora calospora</name>
    <dbReference type="NCBI Taxonomy" id="85575"/>
    <lineage>
        <taxon>Eukaryota</taxon>
        <taxon>Fungi</taxon>
        <taxon>Fungi incertae sedis</taxon>
        <taxon>Mucoromycota</taxon>
        <taxon>Glomeromycotina</taxon>
        <taxon>Glomeromycetes</taxon>
        <taxon>Diversisporales</taxon>
        <taxon>Gigasporaceae</taxon>
        <taxon>Scutellospora</taxon>
    </lineage>
</organism>
<accession>A0ACA9N4I9</accession>
<reference evidence="1" key="1">
    <citation type="submission" date="2021-06" db="EMBL/GenBank/DDBJ databases">
        <authorList>
            <person name="Kallberg Y."/>
            <person name="Tangrot J."/>
            <person name="Rosling A."/>
        </authorList>
    </citation>
    <scope>NUCLEOTIDE SEQUENCE</scope>
    <source>
        <strain evidence="1">AU212A</strain>
    </source>
</reference>